<evidence type="ECO:0000256" key="1">
    <source>
        <dbReference type="SAM" id="MobiDB-lite"/>
    </source>
</evidence>
<feature type="compositionally biased region" description="Polar residues" evidence="1">
    <location>
        <begin position="1"/>
        <end position="17"/>
    </location>
</feature>
<evidence type="ECO:0000313" key="3">
    <source>
        <dbReference type="Proteomes" id="UP001596035"/>
    </source>
</evidence>
<sequence>MSSTEASTSARPRTQTDAGLEGDWPATGTRRHHLKGAPSITDFDHLKSVMVKPSSGDGLWQASGVFVETKAARCQ</sequence>
<proteinExistence type="predicted"/>
<dbReference type="EMBL" id="JBHSKN010000011">
    <property type="protein sequence ID" value="MFC5240999.1"/>
    <property type="molecule type" value="Genomic_DNA"/>
</dbReference>
<evidence type="ECO:0000313" key="2">
    <source>
        <dbReference type="EMBL" id="MFC5240999.1"/>
    </source>
</evidence>
<protein>
    <submittedName>
        <fullName evidence="2">Uncharacterized protein</fullName>
    </submittedName>
</protein>
<accession>A0ABW0DTW4</accession>
<dbReference type="Proteomes" id="UP001596035">
    <property type="component" value="Unassembled WGS sequence"/>
</dbReference>
<dbReference type="RefSeq" id="WP_344561036.1">
    <property type="nucleotide sequence ID" value="NZ_BAAATG010000020.1"/>
</dbReference>
<organism evidence="2 3">
    <name type="scientific">Streptomyces atrovirens</name>
    <dbReference type="NCBI Taxonomy" id="285556"/>
    <lineage>
        <taxon>Bacteria</taxon>
        <taxon>Bacillati</taxon>
        <taxon>Actinomycetota</taxon>
        <taxon>Actinomycetes</taxon>
        <taxon>Kitasatosporales</taxon>
        <taxon>Streptomycetaceae</taxon>
        <taxon>Streptomyces</taxon>
    </lineage>
</organism>
<reference evidence="3" key="1">
    <citation type="journal article" date="2019" name="Int. J. Syst. Evol. Microbiol.">
        <title>The Global Catalogue of Microorganisms (GCM) 10K type strain sequencing project: providing services to taxonomists for standard genome sequencing and annotation.</title>
        <authorList>
            <consortium name="The Broad Institute Genomics Platform"/>
            <consortium name="The Broad Institute Genome Sequencing Center for Infectious Disease"/>
            <person name="Wu L."/>
            <person name="Ma J."/>
        </authorList>
    </citation>
    <scope>NUCLEOTIDE SEQUENCE [LARGE SCALE GENOMIC DNA]</scope>
    <source>
        <strain evidence="3">CGMCC 4.7131</strain>
    </source>
</reference>
<comment type="caution">
    <text evidence="2">The sequence shown here is derived from an EMBL/GenBank/DDBJ whole genome shotgun (WGS) entry which is preliminary data.</text>
</comment>
<keyword evidence="3" id="KW-1185">Reference proteome</keyword>
<name>A0ABW0DTW4_9ACTN</name>
<gene>
    <name evidence="2" type="ORF">ACFPWV_13920</name>
</gene>
<feature type="region of interest" description="Disordered" evidence="1">
    <location>
        <begin position="1"/>
        <end position="37"/>
    </location>
</feature>